<keyword evidence="3" id="KW-1185">Reference proteome</keyword>
<accession>A0A9P0VD20</accession>
<evidence type="ECO:0000313" key="2">
    <source>
        <dbReference type="EMBL" id="CAI9888930.1"/>
    </source>
</evidence>
<dbReference type="EMBL" id="OW991346">
    <property type="protein sequence ID" value="CAH6421966.1"/>
    <property type="molecule type" value="Genomic_DNA"/>
</dbReference>
<dbReference type="Proteomes" id="UP001154314">
    <property type="component" value="Chromosome"/>
</dbReference>
<dbReference type="EMBL" id="OW991346">
    <property type="protein sequence ID" value="CAI9888930.1"/>
    <property type="molecule type" value="Genomic_DNA"/>
</dbReference>
<reference evidence="1" key="1">
    <citation type="submission" date="2023-04" db="EMBL/GenBank/DDBJ databases">
        <authorList>
            <person name="Kelly A."/>
        </authorList>
    </citation>
    <scope>NUCLEOTIDE SEQUENCE</scope>
</reference>
<protein>
    <submittedName>
        <fullName evidence="1">Uncharacterized protein</fullName>
    </submittedName>
</protein>
<proteinExistence type="predicted"/>
<organism evidence="1 3">
    <name type="scientific">Escherichia phage vB_Eco_Bam</name>
    <dbReference type="NCBI Taxonomy" id="2898833"/>
    <lineage>
        <taxon>Viruses</taxon>
        <taxon>Duplodnaviria</taxon>
        <taxon>Heunggongvirae</taxon>
        <taxon>Uroviricota</taxon>
        <taxon>Caudoviricetes</taxon>
        <taxon>Autographivirales</taxon>
        <taxon>Autotranscriptaviridae</taxon>
        <taxon>Studiervirinae</taxon>
        <taxon>Bamvirus</taxon>
        <taxon>Bamvirus bam</taxon>
    </lineage>
</organism>
<evidence type="ECO:0000313" key="1">
    <source>
        <dbReference type="EMBL" id="CAH6421966.1"/>
    </source>
</evidence>
<name>A0A9P0VD20_9CAUD</name>
<evidence type="ECO:0000313" key="3">
    <source>
        <dbReference type="Proteomes" id="UP001154314"/>
    </source>
</evidence>
<gene>
    <name evidence="2" type="ORF">BAMTRB_007</name>
    <name evidence="1" type="ORF">BAMTRB_032</name>
</gene>
<sequence length="77" mass="8966">MTAGVAWLGMKRRKCNDCSRYVLGCRRSEYCSLCVISLIITHYWRTSCLFPIVHCLVHPVGLLTRRTPLQILWRSLL</sequence>